<comment type="similarity">
    <text evidence="4 13">Belongs to the uroporphyrinogen decarboxylase family.</text>
</comment>
<name>A0A649UEY7_CAMSI</name>
<dbReference type="EC" id="4.1.1.37" evidence="6 12"/>
<reference evidence="17" key="1">
    <citation type="submission" date="2018-09" db="EMBL/GenBank/DDBJ databases">
        <authorList>
            <person name="Li N."/>
            <person name="Liang Y."/>
            <person name="Lu J."/>
            <person name="Li Q."/>
            <person name="Zheng X."/>
        </authorList>
    </citation>
    <scope>NUCLEOTIDE SEQUENCE</scope>
</reference>
<comment type="subunit">
    <text evidence="5">Homodimer.</text>
</comment>
<dbReference type="AlphaFoldDB" id="A0A649UEY7"/>
<evidence type="ECO:0000256" key="7">
    <source>
        <dbReference type="ARBA" id="ARBA00022793"/>
    </source>
</evidence>
<gene>
    <name evidence="17" type="primary">HemE2</name>
</gene>
<keyword evidence="9 12" id="KW-0456">Lyase</keyword>
<dbReference type="PROSITE" id="PS00907">
    <property type="entry name" value="UROD_2"/>
    <property type="match status" value="1"/>
</dbReference>
<dbReference type="Gene3D" id="3.20.20.210">
    <property type="match status" value="1"/>
</dbReference>
<evidence type="ECO:0000256" key="9">
    <source>
        <dbReference type="ARBA" id="ARBA00023239"/>
    </source>
</evidence>
<dbReference type="CDD" id="cd00717">
    <property type="entry name" value="URO-D"/>
    <property type="match status" value="1"/>
</dbReference>
<evidence type="ECO:0000256" key="4">
    <source>
        <dbReference type="ARBA" id="ARBA00009935"/>
    </source>
</evidence>
<evidence type="ECO:0000256" key="14">
    <source>
        <dbReference type="SAM" id="MobiDB-lite"/>
    </source>
</evidence>
<dbReference type="PANTHER" id="PTHR21091:SF167">
    <property type="entry name" value="UROPORPHYRINOGEN DECARBOXYLASE 1, CHLOROPLASTIC"/>
    <property type="match status" value="1"/>
</dbReference>
<evidence type="ECO:0000256" key="3">
    <source>
        <dbReference type="ARBA" id="ARBA00004804"/>
    </source>
</evidence>
<dbReference type="HAMAP" id="MF_00218">
    <property type="entry name" value="URO_D"/>
    <property type="match status" value="1"/>
</dbReference>
<keyword evidence="7 12" id="KW-0210">Decarboxylase</keyword>
<evidence type="ECO:0000256" key="11">
    <source>
        <dbReference type="ARBA" id="ARBA00048033"/>
    </source>
</evidence>
<dbReference type="SUPFAM" id="SSF51726">
    <property type="entry name" value="UROD/MetE-like"/>
    <property type="match status" value="1"/>
</dbReference>
<evidence type="ECO:0000256" key="5">
    <source>
        <dbReference type="ARBA" id="ARBA00011738"/>
    </source>
</evidence>
<feature type="domain" description="Uroporphyrinogen decarboxylase (URO-D)" evidence="15">
    <location>
        <begin position="74"/>
        <end position="83"/>
    </location>
</feature>
<dbReference type="NCBIfam" id="TIGR01464">
    <property type="entry name" value="hemE"/>
    <property type="match status" value="1"/>
</dbReference>
<keyword evidence="8" id="KW-0149">Chlorophyll biosynthesis</keyword>
<dbReference type="GO" id="GO:0004853">
    <property type="term" value="F:uroporphyrinogen decarboxylase activity"/>
    <property type="evidence" value="ECO:0007669"/>
    <property type="project" value="UniProtKB-EC"/>
</dbReference>
<dbReference type="InterPro" id="IPR006361">
    <property type="entry name" value="Uroporphyrinogen_deCO2ase_HemE"/>
</dbReference>
<evidence type="ECO:0000256" key="1">
    <source>
        <dbReference type="ARBA" id="ARBA00002448"/>
    </source>
</evidence>
<dbReference type="InterPro" id="IPR038071">
    <property type="entry name" value="UROD/MetE-like_sf"/>
</dbReference>
<accession>A0A649UEY7</accession>
<dbReference type="EMBL" id="MH981242">
    <property type="protein sequence ID" value="QGI57480.1"/>
    <property type="molecule type" value="mRNA"/>
</dbReference>
<evidence type="ECO:0000259" key="16">
    <source>
        <dbReference type="PROSITE" id="PS00907"/>
    </source>
</evidence>
<evidence type="ECO:0000256" key="6">
    <source>
        <dbReference type="ARBA" id="ARBA00012288"/>
    </source>
</evidence>
<evidence type="ECO:0000259" key="15">
    <source>
        <dbReference type="PROSITE" id="PS00906"/>
    </source>
</evidence>
<proteinExistence type="evidence at transcript level"/>
<evidence type="ECO:0000256" key="8">
    <source>
        <dbReference type="ARBA" id="ARBA00023171"/>
    </source>
</evidence>
<sequence>MSFSSSSSVSCTLSWKSSSLFLQLGFLSGRRNGVSASPPRKFPSHNFPRASSSSPPSDLLLVKAARGDPVSRPPAWMMRQAGRYMAVYRKLAEKYPSFRERSETTDLIVEISLQPWEAFHPDGVIIFSDILTPLPAFGVPFDIEEVRGPVIQTPLRSEEGLKALHPIDLEKLHFVGESLRILRQEVRGQAAILGFVGAPWTIATYIVEGGTTRTYTTIKSMCHTAPHVLRALLSHLTRAISDYIVFQVKSGADCIQIFDSWGGQLPPNMWEQWSKPYIEEIVSLVRTQCPGTPLVLYINGNGGFLERMKGTGVDVIGLDWTVDMADGRKRLGSGISIQGNVDPASLFSPLPALTDEIKRVVKCAGPRGHILNLGHGVLVGTPEEAVAHFFDVARSLKFDTLSEDHLMEEPKLVV</sequence>
<evidence type="ECO:0000256" key="13">
    <source>
        <dbReference type="RuleBase" id="RU004169"/>
    </source>
</evidence>
<organism evidence="17">
    <name type="scientific">Camellia sinensis</name>
    <name type="common">Tea plant</name>
    <name type="synonym">Thea sinensis</name>
    <dbReference type="NCBI Taxonomy" id="4442"/>
    <lineage>
        <taxon>Eukaryota</taxon>
        <taxon>Viridiplantae</taxon>
        <taxon>Streptophyta</taxon>
        <taxon>Embryophyta</taxon>
        <taxon>Tracheophyta</taxon>
        <taxon>Spermatophyta</taxon>
        <taxon>Magnoliopsida</taxon>
        <taxon>eudicotyledons</taxon>
        <taxon>Gunneridae</taxon>
        <taxon>Pentapetalae</taxon>
        <taxon>asterids</taxon>
        <taxon>Ericales</taxon>
        <taxon>Theaceae</taxon>
        <taxon>Camellia</taxon>
    </lineage>
</organism>
<dbReference type="GO" id="GO:0009507">
    <property type="term" value="C:chloroplast"/>
    <property type="evidence" value="ECO:0007669"/>
    <property type="project" value="UniProtKB-SubCell"/>
</dbReference>
<dbReference type="GO" id="GO:0015995">
    <property type="term" value="P:chlorophyll biosynthetic process"/>
    <property type="evidence" value="ECO:0007669"/>
    <property type="project" value="UniProtKB-KW"/>
</dbReference>
<comment type="subcellular location">
    <subcellularLocation>
        <location evidence="2">Plastid</location>
        <location evidence="2">Chloroplast</location>
    </subcellularLocation>
</comment>
<evidence type="ECO:0000256" key="12">
    <source>
        <dbReference type="RuleBase" id="RU000554"/>
    </source>
</evidence>
<evidence type="ECO:0000256" key="10">
    <source>
        <dbReference type="ARBA" id="ARBA00023244"/>
    </source>
</evidence>
<comment type="catalytic activity">
    <reaction evidence="11 12">
        <text>uroporphyrinogen III + 4 H(+) = coproporphyrinogen III + 4 CO2</text>
        <dbReference type="Rhea" id="RHEA:19865"/>
        <dbReference type="ChEBI" id="CHEBI:15378"/>
        <dbReference type="ChEBI" id="CHEBI:16526"/>
        <dbReference type="ChEBI" id="CHEBI:57308"/>
        <dbReference type="ChEBI" id="CHEBI:57309"/>
        <dbReference type="EC" id="4.1.1.37"/>
    </reaction>
</comment>
<evidence type="ECO:0000256" key="2">
    <source>
        <dbReference type="ARBA" id="ARBA00004229"/>
    </source>
</evidence>
<dbReference type="PANTHER" id="PTHR21091">
    <property type="entry name" value="METHYLTETRAHYDROFOLATE:HOMOCYSTEINE METHYLTRANSFERASE RELATED"/>
    <property type="match status" value="1"/>
</dbReference>
<dbReference type="GO" id="GO:0006782">
    <property type="term" value="P:protoporphyrinogen IX biosynthetic process"/>
    <property type="evidence" value="ECO:0007669"/>
    <property type="project" value="UniProtKB-UniPathway"/>
</dbReference>
<dbReference type="PROSITE" id="PS00906">
    <property type="entry name" value="UROD_1"/>
    <property type="match status" value="1"/>
</dbReference>
<dbReference type="Pfam" id="PF01208">
    <property type="entry name" value="URO-D"/>
    <property type="match status" value="1"/>
</dbReference>
<protein>
    <recommendedName>
        <fullName evidence="6 12">Uroporphyrinogen decarboxylase</fullName>
        <ecNumber evidence="6 12">4.1.1.37</ecNumber>
    </recommendedName>
</protein>
<feature type="region of interest" description="Disordered" evidence="14">
    <location>
        <begin position="36"/>
        <end position="56"/>
    </location>
</feature>
<keyword evidence="10 12" id="KW-0627">Porphyrin biosynthesis</keyword>
<dbReference type="FunFam" id="3.20.20.210:FF:000006">
    <property type="entry name" value="Uroporphyrinogen decarboxylase"/>
    <property type="match status" value="1"/>
</dbReference>
<dbReference type="InterPro" id="IPR000257">
    <property type="entry name" value="Uroporphyrinogen_deCOase"/>
</dbReference>
<feature type="domain" description="Uroporphyrinogen decarboxylase (URO-D)" evidence="16">
    <location>
        <begin position="193"/>
        <end position="209"/>
    </location>
</feature>
<evidence type="ECO:0000313" key="17">
    <source>
        <dbReference type="EMBL" id="QGI57480.1"/>
    </source>
</evidence>
<comment type="function">
    <text evidence="1">Catalyzes the decarboxylation of four acetate groups of uroporphyrinogen-III to yield coproporphyrinogen-III.</text>
</comment>
<dbReference type="UniPathway" id="UPA00251">
    <property type="reaction ID" value="UER00321"/>
</dbReference>
<comment type="pathway">
    <text evidence="3 12">Porphyrin-containing compound metabolism; protoporphyrin-IX biosynthesis; coproporphyrinogen-III from 5-aminolevulinate: step 4/4.</text>
</comment>